<keyword evidence="4" id="KW-0597">Phosphoprotein</keyword>
<dbReference type="PANTHER" id="PTHR21715">
    <property type="entry name" value="RH04127P"/>
    <property type="match status" value="1"/>
</dbReference>
<evidence type="ECO:0000256" key="6">
    <source>
        <dbReference type="ARBA" id="ARBA00022763"/>
    </source>
</evidence>
<evidence type="ECO:0000256" key="18">
    <source>
        <dbReference type="SAM" id="MobiDB-lite"/>
    </source>
</evidence>
<evidence type="ECO:0000256" key="13">
    <source>
        <dbReference type="ARBA" id="ARBA00023306"/>
    </source>
</evidence>
<dbReference type="OrthoDB" id="6344460at2759"/>
<feature type="compositionally biased region" description="Low complexity" evidence="18">
    <location>
        <begin position="141"/>
        <end position="158"/>
    </location>
</feature>
<evidence type="ECO:0000256" key="7">
    <source>
        <dbReference type="ARBA" id="ARBA00022776"/>
    </source>
</evidence>
<evidence type="ECO:0000256" key="17">
    <source>
        <dbReference type="SAM" id="Coils"/>
    </source>
</evidence>
<keyword evidence="13" id="KW-0131">Cell cycle</keyword>
<dbReference type="GO" id="GO:0005634">
    <property type="term" value="C:nucleus"/>
    <property type="evidence" value="ECO:0007669"/>
    <property type="project" value="UniProtKB-SubCell"/>
</dbReference>
<feature type="coiled-coil region" evidence="17">
    <location>
        <begin position="864"/>
        <end position="969"/>
    </location>
</feature>
<proteinExistence type="predicted"/>
<feature type="domain" description="WW" evidence="19">
    <location>
        <begin position="52"/>
        <end position="85"/>
    </location>
</feature>
<keyword evidence="6" id="KW-0227">DNA damage</keyword>
<evidence type="ECO:0000256" key="8">
    <source>
        <dbReference type="ARBA" id="ARBA00022794"/>
    </source>
</evidence>
<feature type="compositionally biased region" description="Basic and acidic residues" evidence="18">
    <location>
        <begin position="799"/>
        <end position="811"/>
    </location>
</feature>
<dbReference type="EMBL" id="OV696689">
    <property type="protein sequence ID" value="CAH1262605.1"/>
    <property type="molecule type" value="Genomic_DNA"/>
</dbReference>
<dbReference type="GO" id="GO:0006281">
    <property type="term" value="P:DNA repair"/>
    <property type="evidence" value="ECO:0007669"/>
    <property type="project" value="UniProtKB-KW"/>
</dbReference>
<feature type="region of interest" description="Disordered" evidence="18">
    <location>
        <begin position="392"/>
        <end position="457"/>
    </location>
</feature>
<keyword evidence="5" id="KW-0132">Cell division</keyword>
<keyword evidence="8" id="KW-0970">Cilium biogenesis/degradation</keyword>
<feature type="region of interest" description="Disordered" evidence="18">
    <location>
        <begin position="475"/>
        <end position="532"/>
    </location>
</feature>
<dbReference type="GO" id="GO:0051301">
    <property type="term" value="P:cell division"/>
    <property type="evidence" value="ECO:0007669"/>
    <property type="project" value="UniProtKB-KW"/>
</dbReference>
<dbReference type="AlphaFoldDB" id="A0A8J9ZV13"/>
<organism evidence="20 21">
    <name type="scientific">Branchiostoma lanceolatum</name>
    <name type="common">Common lancelet</name>
    <name type="synonym">Amphioxus lanceolatum</name>
    <dbReference type="NCBI Taxonomy" id="7740"/>
    <lineage>
        <taxon>Eukaryota</taxon>
        <taxon>Metazoa</taxon>
        <taxon>Chordata</taxon>
        <taxon>Cephalochordata</taxon>
        <taxon>Leptocardii</taxon>
        <taxon>Amphioxiformes</taxon>
        <taxon>Branchiostomatidae</taxon>
        <taxon>Branchiostoma</taxon>
    </lineage>
</organism>
<feature type="compositionally biased region" description="Low complexity" evidence="18">
    <location>
        <begin position="167"/>
        <end position="180"/>
    </location>
</feature>
<feature type="compositionally biased region" description="Basic and acidic residues" evidence="18">
    <location>
        <begin position="251"/>
        <end position="260"/>
    </location>
</feature>
<evidence type="ECO:0000256" key="2">
    <source>
        <dbReference type="ARBA" id="ARBA00004123"/>
    </source>
</evidence>
<keyword evidence="3" id="KW-0963">Cytoplasm</keyword>
<feature type="compositionally biased region" description="Basic and acidic residues" evidence="18">
    <location>
        <begin position="715"/>
        <end position="731"/>
    </location>
</feature>
<dbReference type="PROSITE" id="PS50020">
    <property type="entry name" value="WW_DOMAIN_2"/>
    <property type="match status" value="1"/>
</dbReference>
<evidence type="ECO:0000256" key="3">
    <source>
        <dbReference type="ARBA" id="ARBA00022490"/>
    </source>
</evidence>
<feature type="compositionally biased region" description="Low complexity" evidence="18">
    <location>
        <begin position="188"/>
        <end position="203"/>
    </location>
</feature>
<dbReference type="Gene3D" id="1.10.287.1490">
    <property type="match status" value="1"/>
</dbReference>
<dbReference type="FunFam" id="3.30.1470.10:FF:000001">
    <property type="entry name" value="Centrosomal protein of 164 kDa"/>
    <property type="match status" value="1"/>
</dbReference>
<dbReference type="GO" id="GO:0005814">
    <property type="term" value="C:centriole"/>
    <property type="evidence" value="ECO:0007669"/>
    <property type="project" value="UniProtKB-SubCell"/>
</dbReference>
<dbReference type="PANTHER" id="PTHR21715:SF0">
    <property type="entry name" value="RH04127P"/>
    <property type="match status" value="1"/>
</dbReference>
<comment type="function">
    <text evidence="14">Plays a role in microtubule organization and/or maintenance for the formation of primary cilia (PC), a microtubule-based structure that protrudes from the surface of epithelial cells. Plays a critical role in G2/M checkpoint and nuclear divisions. A key player in the DNA damage-activated ATR/ATM signaling cascade since it is required for the proper phosphorylation of H2AX, RPA, CHEK2 and CHEK1. Plays a critical role in chromosome segregation, acting as a mediator required for the maintenance of genomic stability through modulation of MDC1, RPA and CHEK1.</text>
</comment>
<keyword evidence="7" id="KW-0498">Mitosis</keyword>
<dbReference type="Proteomes" id="UP000838412">
    <property type="component" value="Chromosome 4"/>
</dbReference>
<feature type="compositionally biased region" description="Polar residues" evidence="18">
    <location>
        <begin position="674"/>
        <end position="683"/>
    </location>
</feature>
<evidence type="ECO:0000256" key="16">
    <source>
        <dbReference type="ARBA" id="ARBA00067900"/>
    </source>
</evidence>
<keyword evidence="21" id="KW-1185">Reference proteome</keyword>
<evidence type="ECO:0000313" key="21">
    <source>
        <dbReference type="Proteomes" id="UP000838412"/>
    </source>
</evidence>
<dbReference type="InterPro" id="IPR036020">
    <property type="entry name" value="WW_dom_sf"/>
</dbReference>
<accession>A0A8J9ZV13</accession>
<evidence type="ECO:0000256" key="5">
    <source>
        <dbReference type="ARBA" id="ARBA00022618"/>
    </source>
</evidence>
<evidence type="ECO:0000259" key="19">
    <source>
        <dbReference type="PROSITE" id="PS50020"/>
    </source>
</evidence>
<keyword evidence="9 17" id="KW-0175">Coiled coil</keyword>
<protein>
    <recommendedName>
        <fullName evidence="16">Centrosomal protein of 164 kDa</fullName>
    </recommendedName>
</protein>
<evidence type="ECO:0000256" key="9">
    <source>
        <dbReference type="ARBA" id="ARBA00023054"/>
    </source>
</evidence>
<keyword evidence="11" id="KW-0206">Cytoskeleton</keyword>
<sequence length="1212" mass="138370">MMINDQLILEEEYDETYEPTEDEIREYALEVLGLQLPKDQNLLWIAREGINAPLPDDWKPCQDGNGDIYYFNFSTGDSVWDHPCDEYYRKMVQEERDKKKMGGGSSAKKPGKKKKEKKEKGGASPALKAQTQGLGLLKGEPTSPLGTLGPLTGSLGSTGRSGGLGGLAPLKTEPLSPLGSLRGGPGSLGLDMSRGLGGSLNRSGGVGEGINLLTSLNRDDDSESSAGLAKGNQFNLDDLDIGNLGYESSEGSEKLEDRRMLGGSSEESDDDDGKDVDAVLRPSVELEKHQEIPKAAVTADRIRKVPALQIRDDDDDDEVEKARTELLEQKEKELEKLREKVKEEEEKERVKLNQEKEMNLRSLRLKIKEETTNEEAVLKEGQQDALQKLRSQLAREKEEEESKIRKESKTALDKLRNEMSKLETEEETKKQEAVKKAEEEEEKAAEQERSRLKQEHDRELQQYKIQLEEELDQMLDEIKAEHEETAAQRRRELEEEHDQAMEELAQQERELQQERTQKEEQVQKAAGTRQQAVEDYEHELGDVLGERKAEIEQKHQKEIDRLKEKHQERMATLQQEHKEKEQKEKSTLEKKLEADLQKIAKENEKKLAELERDKKTKMKQMENWQGEVKQMEEKLDRRKKELQQTNKDLDKEEEELQTMRRELNQKRKSLGQDVGNNESTELASQEREDIQRLLRKEQKELEKTEKARKELEREIQRLKQTRDHLEGQLKDLKKKIKESSSEYQRLRASIGEMKDGDSSGEPRTNGVHPEPTEESAADPPAPRHDRASLRSLLDGWSSDDQRGDKEDDRAYRSARRRRQESERSRADSDIDGESFTAYRNPRQDWIRDLHDSAMLDNFGDNSSMRQWDRNLRALNREADSIQDAKEFLQKQKSSLQKQQAGLKVAKQEWRRDMVNQIGAASPATSMLLQDVKENLEHEAKDLDQAFMSMGACQRLLLEKERKLKELKDTIKMDHMLADNDFTVGGLGHSFVQSDSEDSSTSSHELHNGFGMKQTPLDHLKNQDVFNSTGTPQVTNPAMIGNVQSLAESVQRLNRELASVLKVIMSKTPQGAKERHPPAAESLVSRDLPDMITSVEGPGHGTGQYGGMDYRPQRLSPYLPRVTDGVEHDLETKWKTYFGDSFHPASTAQGRWGYVPAVDQLRSFHKSSSSRSGDTSNRSTEDVLKSHRLWLDNFRKETDLKSKPFLPFTGSKA</sequence>
<keyword evidence="12" id="KW-0539">Nucleus</keyword>
<dbReference type="GO" id="GO:0097539">
    <property type="term" value="C:ciliary transition fiber"/>
    <property type="evidence" value="ECO:0007669"/>
    <property type="project" value="UniProtKB-ARBA"/>
</dbReference>
<feature type="region of interest" description="Disordered" evidence="18">
    <location>
        <begin position="715"/>
        <end position="835"/>
    </location>
</feature>
<comment type="subunit">
    <text evidence="15">Interacts (via N-terminus) with ATRIP. Interacts with ATM, ATR and MDC1. Interacts with XPA (via N-terminus) upon UV irradiation. Interacts with CEP83, CCDC92, TTBK2, DVL3, NPHP3 and weakly with NPHP4. Interacts with DZIP1.</text>
</comment>
<evidence type="ECO:0000256" key="12">
    <source>
        <dbReference type="ARBA" id="ARBA00023242"/>
    </source>
</evidence>
<dbReference type="CDD" id="cd00201">
    <property type="entry name" value="WW"/>
    <property type="match status" value="1"/>
</dbReference>
<feature type="compositionally biased region" description="Basic and acidic residues" evidence="18">
    <location>
        <begin position="476"/>
        <end position="522"/>
    </location>
</feature>
<feature type="compositionally biased region" description="Basic and acidic residues" evidence="18">
    <location>
        <begin position="393"/>
        <end position="457"/>
    </location>
</feature>
<evidence type="ECO:0000256" key="1">
    <source>
        <dbReference type="ARBA" id="ARBA00004114"/>
    </source>
</evidence>
<evidence type="ECO:0000256" key="14">
    <source>
        <dbReference type="ARBA" id="ARBA00056906"/>
    </source>
</evidence>
<dbReference type="InterPro" id="IPR001202">
    <property type="entry name" value="WW_dom"/>
</dbReference>
<dbReference type="GO" id="GO:0030030">
    <property type="term" value="P:cell projection organization"/>
    <property type="evidence" value="ECO:0007669"/>
    <property type="project" value="UniProtKB-KW"/>
</dbReference>
<evidence type="ECO:0000256" key="11">
    <source>
        <dbReference type="ARBA" id="ARBA00023212"/>
    </source>
</evidence>
<comment type="subcellular location">
    <subcellularLocation>
        <location evidence="1">Cytoplasm</location>
        <location evidence="1">Cytoskeleton</location>
        <location evidence="1">Microtubule organizing center</location>
        <location evidence="1">Centrosome</location>
        <location evidence="1">Centriole</location>
    </subcellularLocation>
    <subcellularLocation>
        <location evidence="2">Nucleus</location>
    </subcellularLocation>
</comment>
<keyword evidence="10" id="KW-0234">DNA repair</keyword>
<evidence type="ECO:0000256" key="10">
    <source>
        <dbReference type="ARBA" id="ARBA00023204"/>
    </source>
</evidence>
<feature type="region of interest" description="Disordered" evidence="18">
    <location>
        <begin position="606"/>
        <end position="689"/>
    </location>
</feature>
<evidence type="ECO:0000256" key="4">
    <source>
        <dbReference type="ARBA" id="ARBA00022553"/>
    </source>
</evidence>
<reference evidence="20" key="1">
    <citation type="submission" date="2022-01" db="EMBL/GenBank/DDBJ databases">
        <authorList>
            <person name="Braso-Vives M."/>
        </authorList>
    </citation>
    <scope>NUCLEOTIDE SEQUENCE</scope>
</reference>
<dbReference type="Pfam" id="PF00397">
    <property type="entry name" value="WW"/>
    <property type="match status" value="1"/>
</dbReference>
<dbReference type="InterPro" id="IPR053233">
    <property type="entry name" value="ABRA-related"/>
</dbReference>
<dbReference type="Gene3D" id="3.30.1470.10">
    <property type="entry name" value="Photosystem I PsaD, reaction center subunit II"/>
    <property type="match status" value="1"/>
</dbReference>
<feature type="compositionally biased region" description="Basic and acidic residues" evidence="18">
    <location>
        <begin position="629"/>
        <end position="650"/>
    </location>
</feature>
<feature type="region of interest" description="Disordered" evidence="18">
    <location>
        <begin position="561"/>
        <end position="589"/>
    </location>
</feature>
<feature type="region of interest" description="Disordered" evidence="18">
    <location>
        <begin position="95"/>
        <end position="284"/>
    </location>
</feature>
<feature type="compositionally biased region" description="Basic and acidic residues" evidence="18">
    <location>
        <begin position="819"/>
        <end position="828"/>
    </location>
</feature>
<evidence type="ECO:0000256" key="15">
    <source>
        <dbReference type="ARBA" id="ARBA00061715"/>
    </source>
</evidence>
<dbReference type="SUPFAM" id="SSF51045">
    <property type="entry name" value="WW domain"/>
    <property type="match status" value="1"/>
</dbReference>
<name>A0A8J9ZV13_BRALA</name>
<dbReference type="SMART" id="SM00456">
    <property type="entry name" value="WW"/>
    <property type="match status" value="1"/>
</dbReference>
<gene>
    <name evidence="20" type="primary">CEP164</name>
    <name evidence="20" type="ORF">BLAG_LOCUS17581</name>
</gene>
<evidence type="ECO:0000313" key="20">
    <source>
        <dbReference type="EMBL" id="CAH1262605.1"/>
    </source>
</evidence>